<evidence type="ECO:0000256" key="6">
    <source>
        <dbReference type="SAM" id="Phobius"/>
    </source>
</evidence>
<dbReference type="Pfam" id="PF00990">
    <property type="entry name" value="GGDEF"/>
    <property type="match status" value="1"/>
</dbReference>
<dbReference type="SUPFAM" id="SSF55073">
    <property type="entry name" value="Nucleotide cyclase"/>
    <property type="match status" value="1"/>
</dbReference>
<feature type="domain" description="GGDEF" evidence="7">
    <location>
        <begin position="372"/>
        <end position="505"/>
    </location>
</feature>
<evidence type="ECO:0000256" key="5">
    <source>
        <dbReference type="ARBA" id="ARBA00023136"/>
    </source>
</evidence>
<dbReference type="CDD" id="cd12914">
    <property type="entry name" value="PDC1_DGC_like"/>
    <property type="match status" value="1"/>
</dbReference>
<dbReference type="PANTHER" id="PTHR46663:SF2">
    <property type="entry name" value="GGDEF DOMAIN-CONTAINING PROTEIN"/>
    <property type="match status" value="1"/>
</dbReference>
<reference evidence="8" key="1">
    <citation type="journal article" date="2021" name="Genome Biol. Evol.">
        <title>Continental-Scale Gene Flow Prevents Allopatric Divergence of Pelagic Freshwater Bacteria.</title>
        <authorList>
            <person name="Hoetzinger M."/>
            <person name="Pitt A."/>
            <person name="Huemer A."/>
            <person name="Hahn M.W."/>
        </authorList>
    </citation>
    <scope>NUCLEOTIDE SEQUENCE</scope>
    <source>
        <strain evidence="8">AP-YLGG-20-G6</strain>
    </source>
</reference>
<proteinExistence type="predicted"/>
<accession>A0AAE2YM68</accession>
<name>A0AAE2YM68_9BURK</name>
<dbReference type="PROSITE" id="PS50887">
    <property type="entry name" value="GGDEF"/>
    <property type="match status" value="1"/>
</dbReference>
<keyword evidence="4 6" id="KW-1133">Transmembrane helix</keyword>
<keyword evidence="3 6" id="KW-0812">Transmembrane</keyword>
<dbReference type="InterPro" id="IPR033479">
    <property type="entry name" value="dCache_1"/>
</dbReference>
<evidence type="ECO:0000259" key="7">
    <source>
        <dbReference type="PROSITE" id="PS50887"/>
    </source>
</evidence>
<dbReference type="CDD" id="cd01949">
    <property type="entry name" value="GGDEF"/>
    <property type="match status" value="1"/>
</dbReference>
<dbReference type="Gene3D" id="3.30.450.20">
    <property type="entry name" value="PAS domain"/>
    <property type="match status" value="2"/>
</dbReference>
<protein>
    <submittedName>
        <fullName evidence="8">Diguanylate cyclase</fullName>
    </submittedName>
</protein>
<dbReference type="InterPro" id="IPR043128">
    <property type="entry name" value="Rev_trsase/Diguanyl_cyclase"/>
</dbReference>
<sequence>MSHGLATQNKVRRNIKLITLVSAALVSIFALNAFISALILRDNIIKARVDQVANLTEILSAHTTQTIYSANTALQSLDEIEKFSEITTEKEFIHFASQKQQYNLLLDKVKSNPILDVATFVDNNGKVLNFTRSFPPPDINLAHRDYFQWLSKHDDSATYFSLPVRNKGTGKWVFYLAKRVNGARHEFLGLILVGVSVEIFSSLYEKIGMSLGEGSSVVLYRDDHRLLTRWPLVDNLIGGLNTGGLIQSSLSQENIDDGVIITDLPGFTRGSNPGERMLSYRKVEGYPLIVGAIVSKQIYLARWYSALISLAYTTLFSIAIICLGAYLLIRAYKRNAKAQYFAHHDVLTKLPNRLFFSDRLEQALDRARKNNEKLALLFIDLDNLKTTNDVYSHGVRDGLLITVAKRMMGAIRDVDIIGRVGGDEFVVLLPKVESEKDAYVVAEKIRSAISMPITLDNLVLHTSVSIGIALFPDHALDDVELMKNADAAMYLAKNTGKNNIQIYSGPKPIKSSL</sequence>
<evidence type="ECO:0000313" key="8">
    <source>
        <dbReference type="EMBL" id="MBT8592076.1"/>
    </source>
</evidence>
<dbReference type="Pfam" id="PF02743">
    <property type="entry name" value="dCache_1"/>
    <property type="match status" value="1"/>
</dbReference>
<dbReference type="EMBL" id="JAANGI010000001">
    <property type="protein sequence ID" value="MBT8592076.1"/>
    <property type="molecule type" value="Genomic_DNA"/>
</dbReference>
<keyword evidence="5 6" id="KW-0472">Membrane</keyword>
<evidence type="ECO:0000313" key="9">
    <source>
        <dbReference type="Proteomes" id="UP000762271"/>
    </source>
</evidence>
<comment type="subcellular location">
    <subcellularLocation>
        <location evidence="1">Cell membrane</location>
        <topology evidence="1">Multi-pass membrane protein</topology>
    </subcellularLocation>
</comment>
<dbReference type="InterPro" id="IPR029787">
    <property type="entry name" value="Nucleotide_cyclase"/>
</dbReference>
<dbReference type="NCBIfam" id="TIGR00254">
    <property type="entry name" value="GGDEF"/>
    <property type="match status" value="1"/>
</dbReference>
<evidence type="ECO:0000256" key="3">
    <source>
        <dbReference type="ARBA" id="ARBA00022692"/>
    </source>
</evidence>
<dbReference type="SMART" id="SM00267">
    <property type="entry name" value="GGDEF"/>
    <property type="match status" value="1"/>
</dbReference>
<dbReference type="CDD" id="cd12915">
    <property type="entry name" value="PDC2_DGC_like"/>
    <property type="match status" value="1"/>
</dbReference>
<comment type="caution">
    <text evidence="8">The sequence shown here is derived from an EMBL/GenBank/DDBJ whole genome shotgun (WGS) entry which is preliminary data.</text>
</comment>
<dbReference type="PANTHER" id="PTHR46663">
    <property type="entry name" value="DIGUANYLATE CYCLASE DGCT-RELATED"/>
    <property type="match status" value="1"/>
</dbReference>
<dbReference type="GO" id="GO:0003824">
    <property type="term" value="F:catalytic activity"/>
    <property type="evidence" value="ECO:0007669"/>
    <property type="project" value="UniProtKB-ARBA"/>
</dbReference>
<keyword evidence="2" id="KW-1003">Cell membrane</keyword>
<dbReference type="Gene3D" id="3.30.70.270">
    <property type="match status" value="1"/>
</dbReference>
<gene>
    <name evidence="8" type="ORF">G6693_09085</name>
</gene>
<organism evidence="8 9">
    <name type="scientific">Polynucleobacter paneuropaeus</name>
    <dbReference type="NCBI Taxonomy" id="2527775"/>
    <lineage>
        <taxon>Bacteria</taxon>
        <taxon>Pseudomonadati</taxon>
        <taxon>Pseudomonadota</taxon>
        <taxon>Betaproteobacteria</taxon>
        <taxon>Burkholderiales</taxon>
        <taxon>Burkholderiaceae</taxon>
        <taxon>Polynucleobacter</taxon>
    </lineage>
</organism>
<dbReference type="FunFam" id="3.30.70.270:FF:000001">
    <property type="entry name" value="Diguanylate cyclase domain protein"/>
    <property type="match status" value="1"/>
</dbReference>
<dbReference type="AlphaFoldDB" id="A0AAE2YM68"/>
<feature type="transmembrane region" description="Helical" evidence="6">
    <location>
        <begin position="20"/>
        <end position="40"/>
    </location>
</feature>
<dbReference type="GO" id="GO:0005886">
    <property type="term" value="C:plasma membrane"/>
    <property type="evidence" value="ECO:0007669"/>
    <property type="project" value="UniProtKB-SubCell"/>
</dbReference>
<dbReference type="InterPro" id="IPR052163">
    <property type="entry name" value="DGC-Regulatory_Protein"/>
</dbReference>
<dbReference type="InterPro" id="IPR000160">
    <property type="entry name" value="GGDEF_dom"/>
</dbReference>
<feature type="transmembrane region" description="Helical" evidence="6">
    <location>
        <begin position="310"/>
        <end position="329"/>
    </location>
</feature>
<evidence type="ECO:0000256" key="1">
    <source>
        <dbReference type="ARBA" id="ARBA00004651"/>
    </source>
</evidence>
<evidence type="ECO:0000256" key="4">
    <source>
        <dbReference type="ARBA" id="ARBA00022989"/>
    </source>
</evidence>
<evidence type="ECO:0000256" key="2">
    <source>
        <dbReference type="ARBA" id="ARBA00022475"/>
    </source>
</evidence>
<dbReference type="Proteomes" id="UP000762271">
    <property type="component" value="Unassembled WGS sequence"/>
</dbReference>